<dbReference type="AlphaFoldDB" id="A0A2R5FHS7"/>
<dbReference type="EMBL" id="BDOQ01000019">
    <property type="protein sequence ID" value="GBG15564.1"/>
    <property type="molecule type" value="Genomic_DNA"/>
</dbReference>
<keyword evidence="4" id="KW-1185">Reference proteome</keyword>
<evidence type="ECO:0000313" key="4">
    <source>
        <dbReference type="Proteomes" id="UP000245081"/>
    </source>
</evidence>
<dbReference type="SMART" id="SM00028">
    <property type="entry name" value="TPR"/>
    <property type="match status" value="5"/>
</dbReference>
<dbReference type="OrthoDB" id="9766710at2"/>
<comment type="caution">
    <text evidence="3">The sequence shown here is derived from an EMBL/GenBank/DDBJ whole genome shotgun (WGS) entry which is preliminary data.</text>
</comment>
<feature type="repeat" description="TPR" evidence="1">
    <location>
        <begin position="524"/>
        <end position="557"/>
    </location>
</feature>
<dbReference type="PROSITE" id="PS50005">
    <property type="entry name" value="TPR"/>
    <property type="match status" value="2"/>
</dbReference>
<keyword evidence="2" id="KW-0732">Signal</keyword>
<evidence type="ECO:0000256" key="1">
    <source>
        <dbReference type="PROSITE-ProRule" id="PRU00339"/>
    </source>
</evidence>
<gene>
    <name evidence="3" type="ORF">NMK_3175</name>
</gene>
<sequence>MQRKLFYVPLITLTLALGSTGVLADNAKQTAAPKTVATNSTSGLTAEFVYKYLLGEIAGQRGELGLAGAVMLDLAKSTRDPRLAERATRAALYGNQQAMALRAASLWVELDPNAKEGYQVLTQLLIASGKVSELRQPLQKLIAGEDDHAAAFLYMVGMFSRVPDKNAVLKLMQDLAKPYPELPEAHFAIAHAAWTAEQDKLALSELQTADKLNPGWEPAALLKAQVLMRKGPKDALQFYHDFLETNPHSNEVRLAYAKLLVNEKQFEPAKQQFEQLIEDAPENAEMHVVVGLLNVQMEDLAEAETNFKKALTLNYKEPDQIYIYLGQIAERQKDLAKAQEWYGKVGEDSNQYLDAQLRSASLIAQQGKVEEARKRIAEIPNLTNEQRVVALQTEANLLVQAKRPQEAFDLLKQAVETLPNSPDLIYDYAMAAERVHRFDVMEHELRKLIVLKPEMWHAYNALGYSLADRNERLDEAQKLIEKALALSPGDYYVLDSMGWVKYRRGQLTQAADYLKRAYSVQADPEIAAHLGEVLWQQGKHDEAVKTWNEALHAFPDNETLLNTSKKFMK</sequence>
<dbReference type="Pfam" id="PF13432">
    <property type="entry name" value="TPR_16"/>
    <property type="match status" value="3"/>
</dbReference>
<evidence type="ECO:0000313" key="3">
    <source>
        <dbReference type="EMBL" id="GBG15564.1"/>
    </source>
</evidence>
<name>A0A2R5FHS7_9PROT</name>
<feature type="chain" id="PRO_5015362107" evidence="2">
    <location>
        <begin position="25"/>
        <end position="569"/>
    </location>
</feature>
<feature type="signal peptide" evidence="2">
    <location>
        <begin position="1"/>
        <end position="24"/>
    </location>
</feature>
<dbReference type="RefSeq" id="WP_109016712.1">
    <property type="nucleotide sequence ID" value="NZ_BDOQ01000019.1"/>
</dbReference>
<dbReference type="Proteomes" id="UP000245081">
    <property type="component" value="Unassembled WGS sequence"/>
</dbReference>
<organism evidence="3 4">
    <name type="scientific">Novimethylophilus kurashikiensis</name>
    <dbReference type="NCBI Taxonomy" id="1825523"/>
    <lineage>
        <taxon>Bacteria</taxon>
        <taxon>Pseudomonadati</taxon>
        <taxon>Pseudomonadota</taxon>
        <taxon>Betaproteobacteria</taxon>
        <taxon>Nitrosomonadales</taxon>
        <taxon>Methylophilaceae</taxon>
        <taxon>Novimethylophilus</taxon>
    </lineage>
</organism>
<dbReference type="PANTHER" id="PTHR12558:SF13">
    <property type="entry name" value="CELL DIVISION CYCLE PROTEIN 27 HOMOLOG"/>
    <property type="match status" value="1"/>
</dbReference>
<evidence type="ECO:0000256" key="2">
    <source>
        <dbReference type="SAM" id="SignalP"/>
    </source>
</evidence>
<dbReference type="PANTHER" id="PTHR12558">
    <property type="entry name" value="CELL DIVISION CYCLE 16,23,27"/>
    <property type="match status" value="1"/>
</dbReference>
<keyword evidence="1" id="KW-0802">TPR repeat</keyword>
<dbReference type="InterPro" id="IPR011990">
    <property type="entry name" value="TPR-like_helical_dom_sf"/>
</dbReference>
<protein>
    <submittedName>
        <fullName evidence="3">Uncharacterized protein</fullName>
    </submittedName>
</protein>
<dbReference type="Pfam" id="PF14559">
    <property type="entry name" value="TPR_19"/>
    <property type="match status" value="1"/>
</dbReference>
<dbReference type="InterPro" id="IPR019734">
    <property type="entry name" value="TPR_rpt"/>
</dbReference>
<dbReference type="Gene3D" id="1.25.40.10">
    <property type="entry name" value="Tetratricopeptide repeat domain"/>
    <property type="match status" value="3"/>
</dbReference>
<dbReference type="SUPFAM" id="SSF48452">
    <property type="entry name" value="TPR-like"/>
    <property type="match status" value="2"/>
</dbReference>
<proteinExistence type="predicted"/>
<accession>A0A2R5FHS7</accession>
<feature type="repeat" description="TPR" evidence="1">
    <location>
        <begin position="284"/>
        <end position="317"/>
    </location>
</feature>
<reference evidence="3 4" key="1">
    <citation type="journal article" date="2018" name="Environ. Microbiol.">
        <title>Isolation and genomic characterization of Novimethylophilus kurashikiensis gen. nov. sp. nov., a new lanthanide-dependent methylotrophic species of Methylophilaceae.</title>
        <authorList>
            <person name="Lv H."/>
            <person name="Sahin N."/>
            <person name="Tani A."/>
        </authorList>
    </citation>
    <scope>NUCLEOTIDE SEQUENCE [LARGE SCALE GENOMIC DNA]</scope>
    <source>
        <strain evidence="3 4">La2-4</strain>
    </source>
</reference>